<reference evidence="2 3" key="1">
    <citation type="journal article" date="2006" name="Proc. Natl. Acad. Sci. U.S.A.">
        <title>Complete nucleotide sequence of the chlorarachniophyte nucleomorph: nature's smallest nucleus.</title>
        <authorList>
            <person name="Gilson P.R."/>
            <person name="Su V."/>
            <person name="Slamovits C.H."/>
            <person name="Reith M.E."/>
            <person name="Keeling P.J."/>
            <person name="McFadden G.I."/>
        </authorList>
    </citation>
    <scope>NUCLEOTIDE SEQUENCE [LARGE SCALE GENOMIC DNA]</scope>
    <source>
        <strain evidence="3">CCMP621</strain>
    </source>
</reference>
<dbReference type="SUPFAM" id="SSF50978">
    <property type="entry name" value="WD40 repeat-like"/>
    <property type="match status" value="1"/>
</dbReference>
<evidence type="ECO:0000313" key="3">
    <source>
        <dbReference type="Proteomes" id="UP000243425"/>
    </source>
</evidence>
<dbReference type="GeneID" id="5788560"/>
<dbReference type="Proteomes" id="UP000243425">
    <property type="component" value="Nucleomorph 2"/>
</dbReference>
<geneLocation type="nucleomorph" evidence="2"/>
<keyword evidence="1" id="KW-0732">Signal</keyword>
<evidence type="ECO:0000256" key="1">
    <source>
        <dbReference type="SAM" id="SignalP"/>
    </source>
</evidence>
<proteinExistence type="predicted"/>
<feature type="signal peptide" evidence="1">
    <location>
        <begin position="1"/>
        <end position="22"/>
    </location>
</feature>
<feature type="chain" id="PRO_5004228145" evidence="1">
    <location>
        <begin position="23"/>
        <end position="600"/>
    </location>
</feature>
<sequence length="600" mass="71971">MKNIIFIIWHLVILYLDNFTNKTIIKKCFYESIRTLDILNNKLYLTISFNLTYKIWKLISYSTDIKLISNIINPNRGLIMTRFNKLFRFLNKENTLIVLDYKNKLRILKDYNFNFCQFKLQIKYFKVRKNKLLKKMMRIVISSCALCYSTQHNYHRVSFLFGKIPILFFINSSYNDVFFTLLKQSKTIISKKKLFYGCLHYSKSRNFLFLCNNNLEILKFNCQSYTFSGRFISKNILNKLKNTTLPISLESDHRDQSLYSIHFDKMIIIWNIENYECRIILKINSSLTFGSITTRRKSLNIALENTSVLELKQYKMLLFNFSDIDIIIGIKYLSSMKIIVIFSIDETVKIYSFRGFFLLELYKEVNFYNNFFSWHTDVIKKCFIKKVTHVCNNNFESVKKKNYQNISFISKENKKHYSFFENYLMKLFQFRVYKSDFLNLFNKRFIKSILIFKVNLNSNESVFNLLFGIHSAKKFINEKRFLYINQKNIDYTKKLLSILIINKNIFIKNYIKEIYSMIKVSQSVTIKKIKLFLIYTLFNIKKNSNLIEIMILFMSINCYIKTIIKNNTLITYIWNTVKKLLNEKIHFVIGKLLLLKCTIN</sequence>
<dbReference type="AlphaFoldDB" id="Q3LW32"/>
<protein>
    <submittedName>
        <fullName evidence="2">Uncharacterized protein</fullName>
    </submittedName>
</protein>
<accession>Q3LW32</accession>
<dbReference type="RefSeq" id="XP_001712945.1">
    <property type="nucleotide sequence ID" value="XM_001712893.1"/>
</dbReference>
<keyword evidence="2" id="KW-0542">Nucleomorph</keyword>
<organism evidence="2 3">
    <name type="scientific">Bigelowiella natans</name>
    <name type="common">Pedinomonas minutissima</name>
    <name type="synonym">Chlorarachnion sp. (strain CCMP621)</name>
    <dbReference type="NCBI Taxonomy" id="227086"/>
    <lineage>
        <taxon>Eukaryota</taxon>
        <taxon>Sar</taxon>
        <taxon>Rhizaria</taxon>
        <taxon>Cercozoa</taxon>
        <taxon>Chlorarachniophyceae</taxon>
        <taxon>Bigelowiella</taxon>
    </lineage>
</organism>
<evidence type="ECO:0000313" key="2">
    <source>
        <dbReference type="EMBL" id="ABA27333.1"/>
    </source>
</evidence>
<dbReference type="EMBL" id="DQ158857">
    <property type="protein sequence ID" value="ABA27333.1"/>
    <property type="molecule type" value="Genomic_DNA"/>
</dbReference>
<name>Q3LW32_BIGNA</name>
<dbReference type="InterPro" id="IPR036322">
    <property type="entry name" value="WD40_repeat_dom_sf"/>
</dbReference>